<evidence type="ECO:0000256" key="13">
    <source>
        <dbReference type="SAM" id="MobiDB-lite"/>
    </source>
</evidence>
<evidence type="ECO:0000256" key="12">
    <source>
        <dbReference type="PROSITE-ProRule" id="PRU00043"/>
    </source>
</evidence>
<keyword evidence="3 14" id="KW-0812">Transmembrane</keyword>
<comment type="subcellular location">
    <subcellularLocation>
        <location evidence="1">Cell membrane</location>
        <topology evidence="1">Single-pass type I membrane protein</topology>
    </subcellularLocation>
</comment>
<feature type="domain" description="Cadherin" evidence="16">
    <location>
        <begin position="33"/>
        <end position="139"/>
    </location>
</feature>
<dbReference type="SMART" id="SM00112">
    <property type="entry name" value="CA"/>
    <property type="match status" value="6"/>
</dbReference>
<evidence type="ECO:0000256" key="5">
    <source>
        <dbReference type="ARBA" id="ARBA00022737"/>
    </source>
</evidence>
<keyword evidence="5" id="KW-0677">Repeat</keyword>
<dbReference type="Pfam" id="PF00028">
    <property type="entry name" value="Cadherin"/>
    <property type="match status" value="6"/>
</dbReference>
<feature type="compositionally biased region" description="Polar residues" evidence="13">
    <location>
        <begin position="847"/>
        <end position="861"/>
    </location>
</feature>
<feature type="domain" description="Cadherin" evidence="16">
    <location>
        <begin position="685"/>
        <end position="795"/>
    </location>
</feature>
<dbReference type="GO" id="GO:0007156">
    <property type="term" value="P:homophilic cell adhesion via plasma membrane adhesion molecules"/>
    <property type="evidence" value="ECO:0007669"/>
    <property type="project" value="InterPro"/>
</dbReference>
<comment type="function">
    <text evidence="11">Potential calcium-dependent cell-adhesion protein.</text>
</comment>
<dbReference type="FunFam" id="2.60.40.60:FF:000036">
    <property type="entry name" value="Protocadherin 9"/>
    <property type="match status" value="1"/>
</dbReference>
<organism evidence="17 18">
    <name type="scientific">Carlito syrichta</name>
    <name type="common">Philippine tarsier</name>
    <name type="synonym">Tarsius syrichta</name>
    <dbReference type="NCBI Taxonomy" id="1868482"/>
    <lineage>
        <taxon>Eukaryota</taxon>
        <taxon>Metazoa</taxon>
        <taxon>Chordata</taxon>
        <taxon>Craniata</taxon>
        <taxon>Vertebrata</taxon>
        <taxon>Euteleostomi</taxon>
        <taxon>Mammalia</taxon>
        <taxon>Eutheria</taxon>
        <taxon>Euarchontoglires</taxon>
        <taxon>Primates</taxon>
        <taxon>Haplorrhini</taxon>
        <taxon>Tarsiiformes</taxon>
        <taxon>Tarsiidae</taxon>
        <taxon>Carlito</taxon>
    </lineage>
</organism>
<feature type="signal peptide" evidence="15">
    <location>
        <begin position="1"/>
        <end position="23"/>
    </location>
</feature>
<feature type="chain" id="PRO_5010530454" evidence="15">
    <location>
        <begin position="24"/>
        <end position="1017"/>
    </location>
</feature>
<dbReference type="PRINTS" id="PR00205">
    <property type="entry name" value="CADHERIN"/>
</dbReference>
<dbReference type="PANTHER" id="PTHR24028:SF254">
    <property type="entry name" value="PROTOCADHERIN-11 X-LINKED-RELATED"/>
    <property type="match status" value="1"/>
</dbReference>
<evidence type="ECO:0000259" key="16">
    <source>
        <dbReference type="PROSITE" id="PS50268"/>
    </source>
</evidence>
<dbReference type="FunFam" id="2.60.40.60:FF:000016">
    <property type="entry name" value="Protocadherin 9"/>
    <property type="match status" value="1"/>
</dbReference>
<dbReference type="Pfam" id="PF08374">
    <property type="entry name" value="Protocadherin"/>
    <property type="match status" value="1"/>
</dbReference>
<dbReference type="InterPro" id="IPR015919">
    <property type="entry name" value="Cadherin-like_sf"/>
</dbReference>
<evidence type="ECO:0000256" key="8">
    <source>
        <dbReference type="ARBA" id="ARBA00022989"/>
    </source>
</evidence>
<dbReference type="STRING" id="1868482.ENSTSYP00000022022"/>
<dbReference type="FunFam" id="2.60.40.60:FF:000030">
    <property type="entry name" value="Protocadherin 9"/>
    <property type="match status" value="1"/>
</dbReference>
<keyword evidence="10" id="KW-0325">Glycoprotein</keyword>
<evidence type="ECO:0000256" key="3">
    <source>
        <dbReference type="ARBA" id="ARBA00022692"/>
    </source>
</evidence>
<keyword evidence="2" id="KW-1003">Cell membrane</keyword>
<dbReference type="OrthoDB" id="6252479at2759"/>
<evidence type="ECO:0000313" key="17">
    <source>
        <dbReference type="Proteomes" id="UP000189704"/>
    </source>
</evidence>
<feature type="domain" description="Cadherin" evidence="16">
    <location>
        <begin position="467"/>
        <end position="570"/>
    </location>
</feature>
<dbReference type="InterPro" id="IPR013585">
    <property type="entry name" value="Protocadherin"/>
</dbReference>
<accession>A0A1U7TIB8</accession>
<keyword evidence="4 15" id="KW-0732">Signal</keyword>
<dbReference type="AlphaFoldDB" id="A0A1U7TIB8"/>
<evidence type="ECO:0000256" key="7">
    <source>
        <dbReference type="ARBA" id="ARBA00022889"/>
    </source>
</evidence>
<keyword evidence="7" id="KW-0130">Cell adhesion</keyword>
<dbReference type="SUPFAM" id="SSF49313">
    <property type="entry name" value="Cadherin-like"/>
    <property type="match status" value="6"/>
</dbReference>
<dbReference type="Gene3D" id="2.60.40.60">
    <property type="entry name" value="Cadherins"/>
    <property type="match status" value="7"/>
</dbReference>
<proteinExistence type="predicted"/>
<dbReference type="FunFam" id="2.60.40.60:FF:000005">
    <property type="entry name" value="Protocadherin 9"/>
    <property type="match status" value="2"/>
</dbReference>
<gene>
    <name evidence="18" type="primary">LOC103261817</name>
</gene>
<dbReference type="Proteomes" id="UP000189704">
    <property type="component" value="Unplaced"/>
</dbReference>
<feature type="domain" description="Cadherin" evidence="16">
    <location>
        <begin position="362"/>
        <end position="466"/>
    </location>
</feature>
<feature type="transmembrane region" description="Helical" evidence="14">
    <location>
        <begin position="813"/>
        <end position="834"/>
    </location>
</feature>
<name>A0A1U7TIB8_CARSF</name>
<feature type="region of interest" description="Disordered" evidence="13">
    <location>
        <begin position="841"/>
        <end position="862"/>
    </location>
</feature>
<dbReference type="InterPro" id="IPR050174">
    <property type="entry name" value="Protocadherin/Cadherin-CA"/>
</dbReference>
<dbReference type="Pfam" id="PF08266">
    <property type="entry name" value="Cadherin_2"/>
    <property type="match status" value="1"/>
</dbReference>
<reference evidence="18" key="1">
    <citation type="submission" date="2025-08" db="UniProtKB">
        <authorList>
            <consortium name="RefSeq"/>
        </authorList>
    </citation>
    <scope>IDENTIFICATION</scope>
</reference>
<dbReference type="PANTHER" id="PTHR24028">
    <property type="entry name" value="CADHERIN-87A"/>
    <property type="match status" value="1"/>
</dbReference>
<protein>
    <submittedName>
        <fullName evidence="18">Protocadherin-11 X-linked-like</fullName>
    </submittedName>
</protein>
<evidence type="ECO:0000256" key="9">
    <source>
        <dbReference type="ARBA" id="ARBA00023136"/>
    </source>
</evidence>
<sequence>MDLLSGTYIFAVLLAWVVFQSGAQEKNYTVREEMPENVLIGDLLRDLNLSLIPNKSLTSPMQFKLVTKPGEVPLIRVEEGTGEIFTTGARIDREALCVGILIDDYCFYEVEVAVLPDEIFRLIKIRFMIEDINDNAPLFPTTVINISIPENSAINSRYILPAAVDPDVGINGVQNYQLIKGQDVFELNITETPEGDKMPQLIVQKELDREEKDTYVMKVKVEDGGFPQRSSTAILQVSVADTNDNHPVFKEKEIEVTIPENAPVGTSVTQLHATDADIGENARIHYHFSNLVSNIAKRLFHLNTTTGLITIKEPLDREESPNHKLLVLASDGGLMPARAMVLVNVTDINDNVPSIDIRYIINPVNDTVVLSENIPLNTKIALITVTDKDADHNGRVTCFTDHDIPFRLRPVFSNQFLLETAAFLDYETTNNYAIKLLAADAGYPSLNESSTLHIKVKDENDNAPVFTPPFISLSVPENNYPGAQLTKISATDADSGRNAEITYLLGTDAPSEFSLDRRTGILTAVKKLDREKQEHYFFTAVAKDNGVPPLIANATVFVTVLDQNDNTPTFTHNEYNFYVPESLPKHGTVGLITVTDPDQGDNSAVTLTVLGANDSFSIDSDTGAIRPNISFDREKQESYTFYVKAEDGGRVSRSSTAKVTINVVDVNDNKPVFIVPPSNYSYELVLPSTNPGTVIFKVIAVDNDTGMNADLRYSIIGGNTKDLFMIDQITGNITLKEKCLIADLGLHKLIVKAEDLGQPDSLFSVVIVNLFVNDSVTNATLIQEMVRKSFEKPESENIETADASSPTSDYVKIVVAIVAGTITVILVIVIAAVVRYRQSPHLKTSQKNKQNSEWATPNPGNRQMIMMKQKKNKKKHAPKNLLLNFVTIEETKADDADNHGNSVTLDLPIELEEQTMSKYSWSTTPTTFKPDSPDLAQHYLSASPQPAFQIQPESPLNSKHHIIQELPADNTFVTCDSISKCSSSSSDPYSISECSYPMTTFKTPVSVHTRPVGNPSF</sequence>
<evidence type="ECO:0000256" key="6">
    <source>
        <dbReference type="ARBA" id="ARBA00022837"/>
    </source>
</evidence>
<dbReference type="InterPro" id="IPR002126">
    <property type="entry name" value="Cadherin-like_dom"/>
</dbReference>
<dbReference type="GO" id="GO:0005509">
    <property type="term" value="F:calcium ion binding"/>
    <property type="evidence" value="ECO:0007669"/>
    <property type="project" value="UniProtKB-UniRule"/>
</dbReference>
<dbReference type="FunFam" id="2.60.40.60:FF:000069">
    <property type="entry name" value="Protocadherin-11 X-linked"/>
    <property type="match status" value="1"/>
</dbReference>
<evidence type="ECO:0000256" key="2">
    <source>
        <dbReference type="ARBA" id="ARBA00022475"/>
    </source>
</evidence>
<dbReference type="FunFam" id="2.60.40.60:FF:000077">
    <property type="entry name" value="Protocadherin-11 X-linked"/>
    <property type="match status" value="1"/>
</dbReference>
<evidence type="ECO:0000256" key="10">
    <source>
        <dbReference type="ARBA" id="ARBA00023180"/>
    </source>
</evidence>
<dbReference type="GeneID" id="103261817"/>
<evidence type="ECO:0000313" key="18">
    <source>
        <dbReference type="RefSeq" id="XP_008057585.1"/>
    </source>
</evidence>
<evidence type="ECO:0000256" key="4">
    <source>
        <dbReference type="ARBA" id="ARBA00022729"/>
    </source>
</evidence>
<dbReference type="InterPro" id="IPR013164">
    <property type="entry name" value="Cadherin_N"/>
</dbReference>
<feature type="domain" description="Cadherin" evidence="16">
    <location>
        <begin position="140"/>
        <end position="249"/>
    </location>
</feature>
<dbReference type="RefSeq" id="XP_008057585.1">
    <property type="nucleotide sequence ID" value="XM_008059394.1"/>
</dbReference>
<dbReference type="PROSITE" id="PS50268">
    <property type="entry name" value="CADHERIN_2"/>
    <property type="match status" value="7"/>
</dbReference>
<dbReference type="InterPro" id="IPR020894">
    <property type="entry name" value="Cadherin_CS"/>
</dbReference>
<keyword evidence="6 12" id="KW-0106">Calcium</keyword>
<dbReference type="KEGG" id="csyr:103261817"/>
<keyword evidence="8 14" id="KW-1133">Transmembrane helix</keyword>
<evidence type="ECO:0000256" key="14">
    <source>
        <dbReference type="SAM" id="Phobius"/>
    </source>
</evidence>
<keyword evidence="17" id="KW-1185">Reference proteome</keyword>
<dbReference type="OMA" id="IHTRQVM"/>
<evidence type="ECO:0000256" key="15">
    <source>
        <dbReference type="SAM" id="SignalP"/>
    </source>
</evidence>
<dbReference type="CDD" id="cd11304">
    <property type="entry name" value="Cadherin_repeat"/>
    <property type="match status" value="5"/>
</dbReference>
<dbReference type="GO" id="GO:0005886">
    <property type="term" value="C:plasma membrane"/>
    <property type="evidence" value="ECO:0007669"/>
    <property type="project" value="UniProtKB-SubCell"/>
</dbReference>
<dbReference type="PROSITE" id="PS00232">
    <property type="entry name" value="CADHERIN_1"/>
    <property type="match status" value="4"/>
</dbReference>
<feature type="domain" description="Cadherin" evidence="16">
    <location>
        <begin position="250"/>
        <end position="355"/>
    </location>
</feature>
<feature type="domain" description="Cadherin" evidence="16">
    <location>
        <begin position="571"/>
        <end position="673"/>
    </location>
</feature>
<evidence type="ECO:0000256" key="1">
    <source>
        <dbReference type="ARBA" id="ARBA00004251"/>
    </source>
</evidence>
<keyword evidence="9 14" id="KW-0472">Membrane</keyword>
<evidence type="ECO:0000256" key="11">
    <source>
        <dbReference type="ARBA" id="ARBA00037723"/>
    </source>
</evidence>